<accession>A0AAP2Z5Q9</accession>
<gene>
    <name evidence="1" type="ORF">OB919_04420</name>
</gene>
<evidence type="ECO:0000313" key="2">
    <source>
        <dbReference type="Proteomes" id="UP001321047"/>
    </source>
</evidence>
<dbReference type="GO" id="GO:0006508">
    <property type="term" value="P:proteolysis"/>
    <property type="evidence" value="ECO:0007669"/>
    <property type="project" value="InterPro"/>
</dbReference>
<dbReference type="PANTHER" id="PTHR10443:SF12">
    <property type="entry name" value="DIPEPTIDASE"/>
    <property type="match status" value="1"/>
</dbReference>
<reference evidence="1 2" key="1">
    <citation type="submission" date="2022-09" db="EMBL/GenBank/DDBJ databases">
        <title>Enrichment on poylsaccharides allowed isolation of novel metabolic and taxonomic groups of Haloarchaea.</title>
        <authorList>
            <person name="Sorokin D.Y."/>
            <person name="Elcheninov A.G."/>
            <person name="Khizhniak T.V."/>
            <person name="Kolganova T.V."/>
            <person name="Kublanov I.V."/>
        </authorList>
    </citation>
    <scope>NUCLEOTIDE SEQUENCE [LARGE SCALE GENOMIC DNA]</scope>
    <source>
        <strain evidence="1 2">AArc-curdl1</strain>
    </source>
</reference>
<comment type="caution">
    <text evidence="1">The sequence shown here is derived from an EMBL/GenBank/DDBJ whole genome shotgun (WGS) entry which is preliminary data.</text>
</comment>
<dbReference type="GO" id="GO:0070573">
    <property type="term" value="F:metallodipeptidase activity"/>
    <property type="evidence" value="ECO:0007669"/>
    <property type="project" value="InterPro"/>
</dbReference>
<organism evidence="1 2">
    <name type="scientific">Natronosalvus hydrolyticus</name>
    <dbReference type="NCBI Taxonomy" id="2979988"/>
    <lineage>
        <taxon>Archaea</taxon>
        <taxon>Methanobacteriati</taxon>
        <taxon>Methanobacteriota</taxon>
        <taxon>Stenosarchaea group</taxon>
        <taxon>Halobacteria</taxon>
        <taxon>Halobacteriales</taxon>
        <taxon>Natrialbaceae</taxon>
        <taxon>Natronosalvus</taxon>
    </lineage>
</organism>
<dbReference type="EMBL" id="JAOPJZ010000002">
    <property type="protein sequence ID" value="MCU4751232.1"/>
    <property type="molecule type" value="Genomic_DNA"/>
</dbReference>
<dbReference type="RefSeq" id="WP_342806793.1">
    <property type="nucleotide sequence ID" value="NZ_JAOPJZ010000002.1"/>
</dbReference>
<dbReference type="PROSITE" id="PS51365">
    <property type="entry name" value="RENAL_DIPEPTIDASE_2"/>
    <property type="match status" value="1"/>
</dbReference>
<sequence>MDDSVREQYADSMDEGLFDLSASEERQARTLHEEAIVIDGCVPTTAYLDDPTYRDHLQRGGVTVAAITAASRVAYPEATRKVERIRSLVAEHDDAFTMAESGADIRAAKRADKTAILLAFQDTMPIIPMDRMILEGGLEFLQAFDRLGVRVIQLTYNSLNYVGAGCCERVDPGLSNFGRTLVDELNRMGIVIDLSHCGDRTTMEAVEYSSHPVVCTHAGARALSNLDRNKTDEQIAAIAAGGGVVGVSVFPPTVKSHPETHEVQESTIHDVLDHVDHIVDVAGVDNVAFGSDMSDQSLDRGTTPPYAAYRNFRPEFPEAYGRGPIDHYEPFPRGLHRHTKLPNLTRGLVNRGYSDDEIRKILGGNLLRVFETVR</sequence>
<dbReference type="InterPro" id="IPR008257">
    <property type="entry name" value="Pept_M19"/>
</dbReference>
<dbReference type="SUPFAM" id="SSF51556">
    <property type="entry name" value="Metallo-dependent hydrolases"/>
    <property type="match status" value="1"/>
</dbReference>
<name>A0AAP2Z5Q9_9EURY</name>
<dbReference type="Gene3D" id="3.20.20.140">
    <property type="entry name" value="Metal-dependent hydrolases"/>
    <property type="match status" value="1"/>
</dbReference>
<proteinExistence type="predicted"/>
<protein>
    <submittedName>
        <fullName evidence="1">Dipeptidase</fullName>
    </submittedName>
</protein>
<dbReference type="InterPro" id="IPR032466">
    <property type="entry name" value="Metal_Hydrolase"/>
</dbReference>
<dbReference type="PANTHER" id="PTHR10443">
    <property type="entry name" value="MICROSOMAL DIPEPTIDASE"/>
    <property type="match status" value="1"/>
</dbReference>
<dbReference type="Pfam" id="PF01244">
    <property type="entry name" value="Peptidase_M19"/>
    <property type="match status" value="1"/>
</dbReference>
<dbReference type="Proteomes" id="UP001321047">
    <property type="component" value="Unassembled WGS sequence"/>
</dbReference>
<dbReference type="AlphaFoldDB" id="A0AAP2Z5Q9"/>
<evidence type="ECO:0000313" key="1">
    <source>
        <dbReference type="EMBL" id="MCU4751232.1"/>
    </source>
</evidence>
<keyword evidence="2" id="KW-1185">Reference proteome</keyword>